<feature type="domain" description="Transposase zinc-ribbon" evidence="1">
    <location>
        <begin position="19"/>
        <end position="65"/>
    </location>
</feature>
<dbReference type="Proteomes" id="UP000552038">
    <property type="component" value="Unassembled WGS sequence"/>
</dbReference>
<evidence type="ECO:0000313" key="3">
    <source>
        <dbReference type="Proteomes" id="UP000552038"/>
    </source>
</evidence>
<dbReference type="EMBL" id="JABFOR010000040">
    <property type="protein sequence ID" value="NOJ73253.1"/>
    <property type="molecule type" value="Genomic_DNA"/>
</dbReference>
<dbReference type="Pfam" id="PF12760">
    <property type="entry name" value="Zn_ribbon_IS1595"/>
    <property type="match status" value="1"/>
</dbReference>
<dbReference type="RefSeq" id="WP_171418891.1">
    <property type="nucleotide sequence ID" value="NZ_JABFOR010000040.1"/>
</dbReference>
<dbReference type="AlphaFoldDB" id="A0AAP7DJW9"/>
<proteinExistence type="predicted"/>
<reference evidence="2 3" key="1">
    <citation type="submission" date="2020-05" db="EMBL/GenBank/DDBJ databases">
        <title>Whole genome sequencing and identification of novel metabolites from Paenibacillus alvei strain JR949.</title>
        <authorList>
            <person name="Rajendhran J."/>
            <person name="Sree Pranav P."/>
            <person name="Mahalakshmi B."/>
            <person name="Karthikeyan R."/>
        </authorList>
    </citation>
    <scope>NUCLEOTIDE SEQUENCE [LARGE SCALE GENOMIC DNA]</scope>
    <source>
        <strain evidence="2 3">JR949</strain>
    </source>
</reference>
<sequence>MRTNLTDPSCRHLKKLLHNEDACTSFLYTLKWPKGFVCPRCQHQQACTIATRRLPLYECRACHYQASLTVGTVMEGSRTPLQKWFTALWHLSRPHCSLNAVQLSAIIQVTYKTAWSMLHKIRTAISRADNTRPLHGDVRGLLAFYGYHPISPFKERQHPVIVAHSVTPNGSTSALKMKMTRLARPDHKILSYVEHQAFINTHVAASSMEPTINRYFYRIKRKDRLYQSSKQVWRWLNETFHGIGSKYLQLYLDEYCFRYNISYMYNSASELFCQFCRPLFTSSSISIPKLKRCA</sequence>
<comment type="caution">
    <text evidence="2">The sequence shown here is derived from an EMBL/GenBank/DDBJ whole genome shotgun (WGS) entry which is preliminary data.</text>
</comment>
<dbReference type="InterPro" id="IPR024442">
    <property type="entry name" value="Transposase_Zn_ribbon"/>
</dbReference>
<protein>
    <submittedName>
        <fullName evidence="2">IS1595 family transposase</fullName>
    </submittedName>
</protein>
<name>A0AAP7DJW9_PAEAL</name>
<organism evidence="2 3">
    <name type="scientific">Paenibacillus alvei</name>
    <name type="common">Bacillus alvei</name>
    <dbReference type="NCBI Taxonomy" id="44250"/>
    <lineage>
        <taxon>Bacteria</taxon>
        <taxon>Bacillati</taxon>
        <taxon>Bacillota</taxon>
        <taxon>Bacilli</taxon>
        <taxon>Bacillales</taxon>
        <taxon>Paenibacillaceae</taxon>
        <taxon>Paenibacillus</taxon>
    </lineage>
</organism>
<gene>
    <name evidence="2" type="ORF">HMI46_22225</name>
</gene>
<accession>A0AAP7DJW9</accession>
<evidence type="ECO:0000313" key="2">
    <source>
        <dbReference type="EMBL" id="NOJ73253.1"/>
    </source>
</evidence>
<evidence type="ECO:0000259" key="1">
    <source>
        <dbReference type="Pfam" id="PF12760"/>
    </source>
</evidence>